<proteinExistence type="predicted"/>
<reference evidence="2 4" key="1">
    <citation type="journal article" date="2012" name="Nature">
        <title>Algal genomes reveal evolutionary mosaicism and the fate of nucleomorphs.</title>
        <authorList>
            <consortium name="DOE Joint Genome Institute"/>
            <person name="Curtis B.A."/>
            <person name="Tanifuji G."/>
            <person name="Burki F."/>
            <person name="Gruber A."/>
            <person name="Irimia M."/>
            <person name="Maruyama S."/>
            <person name="Arias M.C."/>
            <person name="Ball S.G."/>
            <person name="Gile G.H."/>
            <person name="Hirakawa Y."/>
            <person name="Hopkins J.F."/>
            <person name="Kuo A."/>
            <person name="Rensing S.A."/>
            <person name="Schmutz J."/>
            <person name="Symeonidi A."/>
            <person name="Elias M."/>
            <person name="Eveleigh R.J."/>
            <person name="Herman E.K."/>
            <person name="Klute M.J."/>
            <person name="Nakayama T."/>
            <person name="Obornik M."/>
            <person name="Reyes-Prieto A."/>
            <person name="Armbrust E.V."/>
            <person name="Aves S.J."/>
            <person name="Beiko R.G."/>
            <person name="Coutinho P."/>
            <person name="Dacks J.B."/>
            <person name="Durnford D.G."/>
            <person name="Fast N.M."/>
            <person name="Green B.R."/>
            <person name="Grisdale C.J."/>
            <person name="Hempel F."/>
            <person name="Henrissat B."/>
            <person name="Hoppner M.P."/>
            <person name="Ishida K."/>
            <person name="Kim E."/>
            <person name="Koreny L."/>
            <person name="Kroth P.G."/>
            <person name="Liu Y."/>
            <person name="Malik S.B."/>
            <person name="Maier U.G."/>
            <person name="McRose D."/>
            <person name="Mock T."/>
            <person name="Neilson J.A."/>
            <person name="Onodera N.T."/>
            <person name="Poole A.M."/>
            <person name="Pritham E.J."/>
            <person name="Richards T.A."/>
            <person name="Rocap G."/>
            <person name="Roy S.W."/>
            <person name="Sarai C."/>
            <person name="Schaack S."/>
            <person name="Shirato S."/>
            <person name="Slamovits C.H."/>
            <person name="Spencer D.F."/>
            <person name="Suzuki S."/>
            <person name="Worden A.Z."/>
            <person name="Zauner S."/>
            <person name="Barry K."/>
            <person name="Bell C."/>
            <person name="Bharti A.K."/>
            <person name="Crow J.A."/>
            <person name="Grimwood J."/>
            <person name="Kramer R."/>
            <person name="Lindquist E."/>
            <person name="Lucas S."/>
            <person name="Salamov A."/>
            <person name="McFadden G.I."/>
            <person name="Lane C.E."/>
            <person name="Keeling P.J."/>
            <person name="Gray M.W."/>
            <person name="Grigoriev I.V."/>
            <person name="Archibald J.M."/>
        </authorList>
    </citation>
    <scope>NUCLEOTIDE SEQUENCE</scope>
    <source>
        <strain evidence="2 4">CCMP2712</strain>
    </source>
</reference>
<keyword evidence="4" id="KW-1185">Reference proteome</keyword>
<reference evidence="3" key="3">
    <citation type="submission" date="2015-06" db="UniProtKB">
        <authorList>
            <consortium name="EnsemblProtists"/>
        </authorList>
    </citation>
    <scope>IDENTIFICATION</scope>
</reference>
<evidence type="ECO:0000256" key="1">
    <source>
        <dbReference type="SAM" id="MobiDB-lite"/>
    </source>
</evidence>
<dbReference type="EMBL" id="JH992999">
    <property type="protein sequence ID" value="EKX45366.1"/>
    <property type="molecule type" value="Genomic_DNA"/>
</dbReference>
<dbReference type="RefSeq" id="XP_005832346.1">
    <property type="nucleotide sequence ID" value="XM_005832289.1"/>
</dbReference>
<dbReference type="KEGG" id="gtt:GUITHDRAFT_138946"/>
<dbReference type="HOGENOM" id="CLU_1753182_0_0_1"/>
<sequence length="149" mass="16829">MQSVSKQRLKSNTLGLPELARLEDIFVRSFEEAVEKGVPDDAAGLKRLRTDVESILTEANKRSKLLAMELTKIYDMVEDPPEIETIDDEVLLQAWKDKTIAEINEVEELEKNHREVSTVQVSSTPKASAVRRDVGSKGVPRSQRRNMIP</sequence>
<feature type="region of interest" description="Disordered" evidence="1">
    <location>
        <begin position="114"/>
        <end position="149"/>
    </location>
</feature>
<protein>
    <submittedName>
        <fullName evidence="2 3">Uncharacterized protein</fullName>
    </submittedName>
</protein>
<accession>L1JA27</accession>
<organism evidence="2">
    <name type="scientific">Guillardia theta (strain CCMP2712)</name>
    <name type="common">Cryptophyte</name>
    <dbReference type="NCBI Taxonomy" id="905079"/>
    <lineage>
        <taxon>Eukaryota</taxon>
        <taxon>Cryptophyceae</taxon>
        <taxon>Pyrenomonadales</taxon>
        <taxon>Geminigeraceae</taxon>
        <taxon>Guillardia</taxon>
    </lineage>
</organism>
<dbReference type="GeneID" id="17302127"/>
<gene>
    <name evidence="2" type="ORF">GUITHDRAFT_138946</name>
</gene>
<dbReference type="AlphaFoldDB" id="L1JA27"/>
<reference evidence="4" key="2">
    <citation type="submission" date="2012-11" db="EMBL/GenBank/DDBJ databases">
        <authorList>
            <person name="Kuo A."/>
            <person name="Curtis B.A."/>
            <person name="Tanifuji G."/>
            <person name="Burki F."/>
            <person name="Gruber A."/>
            <person name="Irimia M."/>
            <person name="Maruyama S."/>
            <person name="Arias M.C."/>
            <person name="Ball S.G."/>
            <person name="Gile G.H."/>
            <person name="Hirakawa Y."/>
            <person name="Hopkins J.F."/>
            <person name="Rensing S.A."/>
            <person name="Schmutz J."/>
            <person name="Symeonidi A."/>
            <person name="Elias M."/>
            <person name="Eveleigh R.J."/>
            <person name="Herman E.K."/>
            <person name="Klute M.J."/>
            <person name="Nakayama T."/>
            <person name="Obornik M."/>
            <person name="Reyes-Prieto A."/>
            <person name="Armbrust E.V."/>
            <person name="Aves S.J."/>
            <person name="Beiko R.G."/>
            <person name="Coutinho P."/>
            <person name="Dacks J.B."/>
            <person name="Durnford D.G."/>
            <person name="Fast N.M."/>
            <person name="Green B.R."/>
            <person name="Grisdale C."/>
            <person name="Hempe F."/>
            <person name="Henrissat B."/>
            <person name="Hoppner M.P."/>
            <person name="Ishida K.-I."/>
            <person name="Kim E."/>
            <person name="Koreny L."/>
            <person name="Kroth P.G."/>
            <person name="Liu Y."/>
            <person name="Malik S.-B."/>
            <person name="Maier U.G."/>
            <person name="McRose D."/>
            <person name="Mock T."/>
            <person name="Neilson J.A."/>
            <person name="Onodera N.T."/>
            <person name="Poole A.M."/>
            <person name="Pritham E.J."/>
            <person name="Richards T.A."/>
            <person name="Rocap G."/>
            <person name="Roy S.W."/>
            <person name="Sarai C."/>
            <person name="Schaack S."/>
            <person name="Shirato S."/>
            <person name="Slamovits C.H."/>
            <person name="Spencer D.F."/>
            <person name="Suzuki S."/>
            <person name="Worden A.Z."/>
            <person name="Zauner S."/>
            <person name="Barry K."/>
            <person name="Bell C."/>
            <person name="Bharti A.K."/>
            <person name="Crow J.A."/>
            <person name="Grimwood J."/>
            <person name="Kramer R."/>
            <person name="Lindquist E."/>
            <person name="Lucas S."/>
            <person name="Salamov A."/>
            <person name="McFadden G.I."/>
            <person name="Lane C.E."/>
            <person name="Keeling P.J."/>
            <person name="Gray M.W."/>
            <person name="Grigoriev I.V."/>
            <person name="Archibald J.M."/>
        </authorList>
    </citation>
    <scope>NUCLEOTIDE SEQUENCE</scope>
    <source>
        <strain evidence="4">CCMP2712</strain>
    </source>
</reference>
<evidence type="ECO:0000313" key="3">
    <source>
        <dbReference type="EnsemblProtists" id="EKX45366"/>
    </source>
</evidence>
<evidence type="ECO:0000313" key="2">
    <source>
        <dbReference type="EMBL" id="EKX45366.1"/>
    </source>
</evidence>
<dbReference type="Proteomes" id="UP000011087">
    <property type="component" value="Unassembled WGS sequence"/>
</dbReference>
<dbReference type="EnsemblProtists" id="EKX45366">
    <property type="protein sequence ID" value="EKX45366"/>
    <property type="gene ID" value="GUITHDRAFT_138946"/>
</dbReference>
<dbReference type="PaxDb" id="55529-EKX45366"/>
<name>L1JA27_GUITC</name>
<feature type="compositionally biased region" description="Polar residues" evidence="1">
    <location>
        <begin position="117"/>
        <end position="126"/>
    </location>
</feature>
<evidence type="ECO:0000313" key="4">
    <source>
        <dbReference type="Proteomes" id="UP000011087"/>
    </source>
</evidence>